<feature type="compositionally biased region" description="Basic and acidic residues" evidence="1">
    <location>
        <begin position="1"/>
        <end position="38"/>
    </location>
</feature>
<reference evidence="2 3" key="1">
    <citation type="journal article" date="2013" name="Genome Announc.">
        <title>Genome sequences for three denitrifying bacterial strains isolated from a uranium- and nitrate-contaminated subsurface environment.</title>
        <authorList>
            <person name="Venkatramanan R."/>
            <person name="Prakash O."/>
            <person name="Woyke T."/>
            <person name="Chain P."/>
            <person name="Goodwin L.A."/>
            <person name="Watson D."/>
            <person name="Brooks S."/>
            <person name="Kostka J.E."/>
            <person name="Green S.J."/>
        </authorList>
    </citation>
    <scope>NUCLEOTIDE SEQUENCE [LARGE SCALE GENOMIC DNA]</scope>
    <source>
        <strain evidence="2 3">1NES1</strain>
    </source>
</reference>
<evidence type="ECO:0000256" key="1">
    <source>
        <dbReference type="SAM" id="MobiDB-lite"/>
    </source>
</evidence>
<sequence>MITRWKPTDVIRDLFRPDDQKPGDGPSKWDPDSPKRPSDGLSKTQALDDLMQRLADERTIRSQDELTADWNRPKQTVSDWMKEWRRIGIIPPATPAGRRKATAPAWVRGPRRRRRCRRRSTPLTMAQTSTASVAKFRSYSLVLSPSDSSAEELVL</sequence>
<accession>N0BB72</accession>
<feature type="region of interest" description="Disordered" evidence="1">
    <location>
        <begin position="91"/>
        <end position="128"/>
    </location>
</feature>
<evidence type="ECO:0000313" key="3">
    <source>
        <dbReference type="Proteomes" id="UP000005952"/>
    </source>
</evidence>
<keyword evidence="3" id="KW-1185">Reference proteome</keyword>
<dbReference type="KEGG" id="hdt:HYPDE_30558"/>
<proteinExistence type="predicted"/>
<evidence type="ECO:0000313" key="2">
    <source>
        <dbReference type="EMBL" id="AGK57786.1"/>
    </source>
</evidence>
<organism evidence="2 3">
    <name type="scientific">Hyphomicrobium denitrificans 1NES1</name>
    <dbReference type="NCBI Taxonomy" id="670307"/>
    <lineage>
        <taxon>Bacteria</taxon>
        <taxon>Pseudomonadati</taxon>
        <taxon>Pseudomonadota</taxon>
        <taxon>Alphaproteobacteria</taxon>
        <taxon>Hyphomicrobiales</taxon>
        <taxon>Hyphomicrobiaceae</taxon>
        <taxon>Hyphomicrobium</taxon>
    </lineage>
</organism>
<feature type="region of interest" description="Disordered" evidence="1">
    <location>
        <begin position="1"/>
        <end position="45"/>
    </location>
</feature>
<dbReference type="Proteomes" id="UP000005952">
    <property type="component" value="Chromosome"/>
</dbReference>
<dbReference type="EMBL" id="CP005587">
    <property type="protein sequence ID" value="AGK57786.1"/>
    <property type="molecule type" value="Genomic_DNA"/>
</dbReference>
<dbReference type="AlphaFoldDB" id="N0BB72"/>
<feature type="compositionally biased region" description="Basic residues" evidence="1">
    <location>
        <begin position="109"/>
        <end position="120"/>
    </location>
</feature>
<protein>
    <submittedName>
        <fullName evidence="2">Uncharacterized protein</fullName>
    </submittedName>
</protein>
<name>N0BB72_9HYPH</name>
<gene>
    <name evidence="2" type="ORF">HYPDE_30558</name>
</gene>
<dbReference type="HOGENOM" id="CLU_1693120_0_0_5"/>